<evidence type="ECO:0000256" key="4">
    <source>
        <dbReference type="ARBA" id="ARBA00022857"/>
    </source>
</evidence>
<evidence type="ECO:0000259" key="7">
    <source>
        <dbReference type="SMART" id="SM00829"/>
    </source>
</evidence>
<dbReference type="RefSeq" id="WP_049739697.1">
    <property type="nucleotide sequence ID" value="NZ_BJON01000014.1"/>
</dbReference>
<keyword evidence="11" id="KW-1185">Reference proteome</keyword>
<comment type="caution">
    <text evidence="9">The sequence shown here is derived from an EMBL/GenBank/DDBJ whole genome shotgun (WGS) entry which is preliminary data.</text>
</comment>
<accession>A0A0K9YR72</accession>
<evidence type="ECO:0000313" key="10">
    <source>
        <dbReference type="Proteomes" id="UP000036834"/>
    </source>
</evidence>
<dbReference type="InterPro" id="IPR002364">
    <property type="entry name" value="Quin_OxRdtase/zeta-crystal_CS"/>
</dbReference>
<dbReference type="GO" id="GO:0070402">
    <property type="term" value="F:NADPH binding"/>
    <property type="evidence" value="ECO:0007669"/>
    <property type="project" value="TreeGrafter"/>
</dbReference>
<dbReference type="Gene3D" id="3.40.50.720">
    <property type="entry name" value="NAD(P)-binding Rossmann-like Domain"/>
    <property type="match status" value="1"/>
</dbReference>
<evidence type="ECO:0000256" key="3">
    <source>
        <dbReference type="ARBA" id="ARBA00022490"/>
    </source>
</evidence>
<comment type="subcellular location">
    <subcellularLocation>
        <location evidence="1">Cytoplasm</location>
    </subcellularLocation>
</comment>
<dbReference type="PATRIC" id="fig|54915.3.peg.2581"/>
<dbReference type="SUPFAM" id="SSF51735">
    <property type="entry name" value="NAD(P)-binding Rossmann-fold domains"/>
    <property type="match status" value="1"/>
</dbReference>
<feature type="domain" description="Enoyl reductase (ER)" evidence="7">
    <location>
        <begin position="10"/>
        <end position="323"/>
    </location>
</feature>
<evidence type="ECO:0000256" key="5">
    <source>
        <dbReference type="ARBA" id="ARBA00022884"/>
    </source>
</evidence>
<dbReference type="GO" id="GO:0003730">
    <property type="term" value="F:mRNA 3'-UTR binding"/>
    <property type="evidence" value="ECO:0007669"/>
    <property type="project" value="TreeGrafter"/>
</dbReference>
<gene>
    <name evidence="8" type="primary">qor_2</name>
    <name evidence="9" type="ORF">ADS79_17545</name>
    <name evidence="8" type="ORF">BRE01_35560</name>
</gene>
<evidence type="ECO:0000313" key="11">
    <source>
        <dbReference type="Proteomes" id="UP000319578"/>
    </source>
</evidence>
<evidence type="ECO:0000313" key="9">
    <source>
        <dbReference type="EMBL" id="KNB70685.1"/>
    </source>
</evidence>
<dbReference type="Gene3D" id="3.90.180.10">
    <property type="entry name" value="Medium-chain alcohol dehydrogenases, catalytic domain"/>
    <property type="match status" value="1"/>
</dbReference>
<evidence type="ECO:0000313" key="8">
    <source>
        <dbReference type="EMBL" id="GED69854.1"/>
    </source>
</evidence>
<dbReference type="PROSITE" id="PS01162">
    <property type="entry name" value="QOR_ZETA_CRYSTAL"/>
    <property type="match status" value="1"/>
</dbReference>
<dbReference type="GO" id="GO:0008270">
    <property type="term" value="F:zinc ion binding"/>
    <property type="evidence" value="ECO:0007669"/>
    <property type="project" value="InterPro"/>
</dbReference>
<dbReference type="AlphaFoldDB" id="A0A0K9YR72"/>
<evidence type="ECO:0000256" key="6">
    <source>
        <dbReference type="ARBA" id="ARBA00022990"/>
    </source>
</evidence>
<reference evidence="9" key="2">
    <citation type="submission" date="2015-07" db="EMBL/GenBank/DDBJ databases">
        <title>MeaNS - Measles Nucleotide Surveillance Program.</title>
        <authorList>
            <person name="Tran T."/>
            <person name="Druce J."/>
        </authorList>
    </citation>
    <scope>NUCLEOTIDE SEQUENCE</scope>
    <source>
        <strain evidence="9">DSM 9887</strain>
    </source>
</reference>
<dbReference type="InterPro" id="IPR013154">
    <property type="entry name" value="ADH-like_N"/>
</dbReference>
<dbReference type="SMART" id="SM00829">
    <property type="entry name" value="PKS_ER"/>
    <property type="match status" value="1"/>
</dbReference>
<keyword evidence="4" id="KW-0521">NADP</keyword>
<dbReference type="InterPro" id="IPR036291">
    <property type="entry name" value="NAD(P)-bd_dom_sf"/>
</dbReference>
<reference evidence="10" key="1">
    <citation type="submission" date="2015-07" db="EMBL/GenBank/DDBJ databases">
        <title>Genome sequencing project for genomic taxonomy and phylogenomics of Bacillus-like bacteria.</title>
        <authorList>
            <person name="Liu B."/>
            <person name="Wang J."/>
            <person name="Zhu Y."/>
            <person name="Liu G."/>
            <person name="Chen Q."/>
            <person name="Chen Z."/>
            <person name="Lan J."/>
            <person name="Che J."/>
            <person name="Ge C."/>
            <person name="Shi H."/>
            <person name="Pan Z."/>
            <person name="Liu X."/>
        </authorList>
    </citation>
    <scope>NUCLEOTIDE SEQUENCE [LARGE SCALE GENOMIC DNA]</scope>
    <source>
        <strain evidence="10">DSM 9887</strain>
    </source>
</reference>
<dbReference type="STRING" id="54915.ADS79_17545"/>
<keyword evidence="5" id="KW-0694">RNA-binding</keyword>
<protein>
    <submittedName>
        <fullName evidence="9">Quinone oxidoreductase</fullName>
    </submittedName>
</protein>
<organism evidence="9 10">
    <name type="scientific">Brevibacillus reuszeri</name>
    <dbReference type="NCBI Taxonomy" id="54915"/>
    <lineage>
        <taxon>Bacteria</taxon>
        <taxon>Bacillati</taxon>
        <taxon>Bacillota</taxon>
        <taxon>Bacilli</taxon>
        <taxon>Bacillales</taxon>
        <taxon>Paenibacillaceae</taxon>
        <taxon>Brevibacillus</taxon>
    </lineage>
</organism>
<dbReference type="InterPro" id="IPR051603">
    <property type="entry name" value="Zinc-ADH_QOR/CCCR"/>
</dbReference>
<sequence>MKAIQIIEFGGPEVLQCAEVAEPTPAPNEVRVRLFAAGVNPNETYIRTGTYSFYIPELPYTPGFDGAGVVDAIGEGVTHLHVGDRVFVAALLAKRNTGTYAQKVVCDETAVHRLPESISFEKGASLGIPALTAYRALFHRAKMKPGETVLIHGASGGVGLLAVQMAKGLGATVIGTASTEEGKSLVKASGATHVLDHITEASIDKIMSLIHERGPDVIIEFLANVNLETDLKIIAPYGRIVVVGNRGSIEINPRLAMMKEADILGLALWNVLPAEYEESLHAVEAFLQSGLLHPEIGEVLPLEDANKAHEQIIEKKARGKIILSVD</sequence>
<dbReference type="GO" id="GO:0003960">
    <property type="term" value="F:quinone reductase (NADPH) activity"/>
    <property type="evidence" value="ECO:0007669"/>
    <property type="project" value="TreeGrafter"/>
</dbReference>
<dbReference type="InterPro" id="IPR011032">
    <property type="entry name" value="GroES-like_sf"/>
</dbReference>
<dbReference type="InterPro" id="IPR020843">
    <property type="entry name" value="ER"/>
</dbReference>
<dbReference type="EMBL" id="BJON01000014">
    <property type="protein sequence ID" value="GED69854.1"/>
    <property type="molecule type" value="Genomic_DNA"/>
</dbReference>
<proteinExistence type="predicted"/>
<dbReference type="FunFam" id="3.40.50.720:FF:000244">
    <property type="entry name" value="quinone oxidoreductase"/>
    <property type="match status" value="1"/>
</dbReference>
<keyword evidence="3" id="KW-0963">Cytoplasm</keyword>
<dbReference type="GO" id="GO:0005829">
    <property type="term" value="C:cytosol"/>
    <property type="evidence" value="ECO:0007669"/>
    <property type="project" value="TreeGrafter"/>
</dbReference>
<comment type="subunit">
    <text evidence="2">Homotetramer.</text>
</comment>
<dbReference type="CDD" id="cd08253">
    <property type="entry name" value="zeta_crystallin"/>
    <property type="match status" value="1"/>
</dbReference>
<dbReference type="PANTHER" id="PTHR44154:SF1">
    <property type="entry name" value="QUINONE OXIDOREDUCTASE"/>
    <property type="match status" value="1"/>
</dbReference>
<dbReference type="PANTHER" id="PTHR44154">
    <property type="entry name" value="QUINONE OXIDOREDUCTASE"/>
    <property type="match status" value="1"/>
</dbReference>
<dbReference type="Pfam" id="PF00107">
    <property type="entry name" value="ADH_zinc_N"/>
    <property type="match status" value="1"/>
</dbReference>
<dbReference type="OrthoDB" id="9787435at2"/>
<dbReference type="Proteomes" id="UP000319578">
    <property type="component" value="Unassembled WGS sequence"/>
</dbReference>
<evidence type="ECO:0000256" key="2">
    <source>
        <dbReference type="ARBA" id="ARBA00011881"/>
    </source>
</evidence>
<dbReference type="SUPFAM" id="SSF50129">
    <property type="entry name" value="GroES-like"/>
    <property type="match status" value="1"/>
</dbReference>
<name>A0A0K9YR72_9BACL</name>
<dbReference type="EMBL" id="LGIQ01000009">
    <property type="protein sequence ID" value="KNB70685.1"/>
    <property type="molecule type" value="Genomic_DNA"/>
</dbReference>
<dbReference type="Proteomes" id="UP000036834">
    <property type="component" value="Unassembled WGS sequence"/>
</dbReference>
<keyword evidence="6" id="KW-0007">Acetylation</keyword>
<dbReference type="InterPro" id="IPR013149">
    <property type="entry name" value="ADH-like_C"/>
</dbReference>
<reference evidence="8 11" key="3">
    <citation type="submission" date="2019-06" db="EMBL/GenBank/DDBJ databases">
        <title>Whole genome shotgun sequence of Brevibacillus reuszeri NBRC 15719.</title>
        <authorList>
            <person name="Hosoyama A."/>
            <person name="Uohara A."/>
            <person name="Ohji S."/>
            <person name="Ichikawa N."/>
        </authorList>
    </citation>
    <scope>NUCLEOTIDE SEQUENCE [LARGE SCALE GENOMIC DNA]</scope>
    <source>
        <strain evidence="8 11">NBRC 15719</strain>
    </source>
</reference>
<dbReference type="Pfam" id="PF08240">
    <property type="entry name" value="ADH_N"/>
    <property type="match status" value="1"/>
</dbReference>
<evidence type="ECO:0000256" key="1">
    <source>
        <dbReference type="ARBA" id="ARBA00004496"/>
    </source>
</evidence>